<dbReference type="EMBL" id="CM026433">
    <property type="protein sequence ID" value="KAG0554276.1"/>
    <property type="molecule type" value="Genomic_DNA"/>
</dbReference>
<organism evidence="1 2">
    <name type="scientific">Ceratodon purpureus</name>
    <name type="common">Fire moss</name>
    <name type="synonym">Dicranum purpureum</name>
    <dbReference type="NCBI Taxonomy" id="3225"/>
    <lineage>
        <taxon>Eukaryota</taxon>
        <taxon>Viridiplantae</taxon>
        <taxon>Streptophyta</taxon>
        <taxon>Embryophyta</taxon>
        <taxon>Bryophyta</taxon>
        <taxon>Bryophytina</taxon>
        <taxon>Bryopsida</taxon>
        <taxon>Dicranidae</taxon>
        <taxon>Pseudoditrichales</taxon>
        <taxon>Ditrichaceae</taxon>
        <taxon>Ceratodon</taxon>
    </lineage>
</organism>
<accession>A0A8T0G4Q6</accession>
<protein>
    <submittedName>
        <fullName evidence="1">Uncharacterized protein</fullName>
    </submittedName>
</protein>
<gene>
    <name evidence="1" type="ORF">KC19_12G078700</name>
</gene>
<keyword evidence="2" id="KW-1185">Reference proteome</keyword>
<sequence>MRSSMSPKQDCWQCVVGNQFSKVEGRGSIFGTAVVNYKPRPKGTWWLQSSCRRTIAG</sequence>
<dbReference type="Proteomes" id="UP000822688">
    <property type="component" value="Chromosome 12"/>
</dbReference>
<reference evidence="1" key="1">
    <citation type="submission" date="2020-06" db="EMBL/GenBank/DDBJ databases">
        <title>WGS assembly of Ceratodon purpureus strain R40.</title>
        <authorList>
            <person name="Carey S.B."/>
            <person name="Jenkins J."/>
            <person name="Shu S."/>
            <person name="Lovell J.T."/>
            <person name="Sreedasyam A."/>
            <person name="Maumus F."/>
            <person name="Tiley G.P."/>
            <person name="Fernandez-Pozo N."/>
            <person name="Barry K."/>
            <person name="Chen C."/>
            <person name="Wang M."/>
            <person name="Lipzen A."/>
            <person name="Daum C."/>
            <person name="Saski C.A."/>
            <person name="Payton A.C."/>
            <person name="Mcbreen J.C."/>
            <person name="Conrad R.E."/>
            <person name="Kollar L.M."/>
            <person name="Olsson S."/>
            <person name="Huttunen S."/>
            <person name="Landis J.B."/>
            <person name="Wickett N.J."/>
            <person name="Johnson M.G."/>
            <person name="Rensing S.A."/>
            <person name="Grimwood J."/>
            <person name="Schmutz J."/>
            <person name="Mcdaniel S.F."/>
        </authorList>
    </citation>
    <scope>NUCLEOTIDE SEQUENCE</scope>
    <source>
        <strain evidence="1">R40</strain>
    </source>
</reference>
<proteinExistence type="predicted"/>
<evidence type="ECO:0000313" key="2">
    <source>
        <dbReference type="Proteomes" id="UP000822688"/>
    </source>
</evidence>
<comment type="caution">
    <text evidence="1">The sequence shown here is derived from an EMBL/GenBank/DDBJ whole genome shotgun (WGS) entry which is preliminary data.</text>
</comment>
<dbReference type="AlphaFoldDB" id="A0A8T0G4Q6"/>
<evidence type="ECO:0000313" key="1">
    <source>
        <dbReference type="EMBL" id="KAG0554276.1"/>
    </source>
</evidence>
<name>A0A8T0G4Q6_CERPU</name>